<feature type="region of interest" description="Disordered" evidence="15">
    <location>
        <begin position="682"/>
        <end position="761"/>
    </location>
</feature>
<dbReference type="GO" id="GO:0003677">
    <property type="term" value="F:DNA binding"/>
    <property type="evidence" value="ECO:0007669"/>
    <property type="project" value="UniProtKB-KW"/>
</dbReference>
<comment type="subunit">
    <text evidence="14">Component of the CENPA-CAD complex, composed of CENPI, CENPK, CENPL, CENPO, CENPP, CENPQ, CENPR and CENPS. The CENPA-CAD complex is probably recruited on centromeres by the CENPA-NAC complex, at least composed of CENPA, CENPC, CENPH, CENPM, CENPN, CENPT and CENPU. Identified in a centromeric complex containing histones H2A, H2B, H3 and H4, and at least CENPA, CENPB, CENPC, CENPT, CENPN, HJURP, SUPT16H, SSRP1 and RSF1. Interacts (via N-terminus) with the NDC80 complex. Heterodimer with CENPW; this dimer coassembles with CENPS-CENPX heterodimers at centromeres to form the tetrameric CENP-T-W-S-X complex.</text>
</comment>
<dbReference type="InterPro" id="IPR009072">
    <property type="entry name" value="Histone-fold"/>
</dbReference>
<sequence length="906" mass="98158">MLEGPVQAVLAPGEHRVHNGARQLLGSGRIRRRGPGSVGAASVAAGQGEPGSGSPGQRGHSQARLHSVHPRLCHVGEPRAGPGSPLLSEAVAFAGPGTGGVEQPVLLADLLTELGLGQAQAADAALHLLHLHLQQRDDVALLVELPQQLLRRGARRQRVRVVGGASFQRTFLPYPYRHRQPPGPGPGYHRRGPQLHLHRQVDGLHVLGRAPCRGLGGGAGALSGGGGRSGSSGGGGGGAGAACGPRRLALVDAAQGEDGGHPHQSRPGSGRDVAAAARRAPLRQQPAAFPDVDNDTPRVLLRRVIRNQPQVSPLAPPVADHKETEDAPSEPSSRRTSSMVELQLPDIVPEDTSISTFRMTRSRKKLSISQFERAADKRLPQNQAHSTLDSTLARSLRMSLGSVLAPDTVEKKGLLRRPKNRKAIDIAAFEGGVEQNMQRKAQNYLVDLQTASVIEAATATSDAEIMLNNTELFVQPQSVEQNQKKLSALEPQLSESKTPVQRSEISNATQEEGKLVGRVSSVGTDEGRTRRYSEEELINDGEHVDNMAHVSQKTSANQGEDEQGYSQQSEPMEQLSTSEEVAGTMEHHTNAGYSEHLEKKLTEKAESQIIMSPEEEGVAEGSVKHQDSPKPEPEMARSARAGSLSRHSHAFSSFEKSGTKPSEEAVEQADELLEDGAVMGELDGSEEESTEDETEMEGQESEEGSMKTPTFVRAPAYHPLPLLSTPHSAKPAAPASPLQPQQAKPVPKTSRKSQKKKREPALASSYIKQIFRHYAKMPVTRDAYQIIEKCCEKYFKQLSDDLEAYAHHAGRKTVEMADLELLMRRQRLVTDKMPLRVLIERYLPMEYRKLLIPVAIREEDLLPEKCRVTSQVSEIGDPNGTVNRTPGNPTQLLAAMFASLTSFAQH</sequence>
<keyword evidence="10" id="KW-0539">Nucleus</keyword>
<feature type="compositionally biased region" description="Acidic residues" evidence="15">
    <location>
        <begin position="683"/>
        <end position="703"/>
    </location>
</feature>
<dbReference type="CDD" id="cd22920">
    <property type="entry name" value="HFD_CENP-T"/>
    <property type="match status" value="1"/>
</dbReference>
<keyword evidence="12" id="KW-0137">Centromere</keyword>
<dbReference type="Ensembl" id="ENSCMMT00000024993.1">
    <property type="protein sequence ID" value="ENSCMMP00000022827.1"/>
    <property type="gene ID" value="ENSCMMG00000014278.1"/>
</dbReference>
<dbReference type="SUPFAM" id="SSF47113">
    <property type="entry name" value="Histone-fold"/>
    <property type="match status" value="1"/>
</dbReference>
<keyword evidence="9" id="KW-0238">DNA-binding</keyword>
<dbReference type="GO" id="GO:0007059">
    <property type="term" value="P:chromosome segregation"/>
    <property type="evidence" value="ECO:0007669"/>
    <property type="project" value="TreeGrafter"/>
</dbReference>
<evidence type="ECO:0000256" key="15">
    <source>
        <dbReference type="SAM" id="MobiDB-lite"/>
    </source>
</evidence>
<keyword evidence="6" id="KW-0132">Cell division</keyword>
<name>A0A8C3CS00_CAIMO</name>
<dbReference type="PANTHER" id="PTHR46904">
    <property type="entry name" value="CENTROMERE PROTEIN T"/>
    <property type="match status" value="1"/>
</dbReference>
<evidence type="ECO:0000259" key="17">
    <source>
        <dbReference type="Pfam" id="PF16171"/>
    </source>
</evidence>
<evidence type="ECO:0000256" key="8">
    <source>
        <dbReference type="ARBA" id="ARBA00022838"/>
    </source>
</evidence>
<reference evidence="18" key="3">
    <citation type="submission" date="2025-09" db="UniProtKB">
        <authorList>
            <consortium name="Ensembl"/>
        </authorList>
    </citation>
    <scope>IDENTIFICATION</scope>
</reference>
<keyword evidence="8" id="KW-0995">Kinetochore</keyword>
<dbReference type="InterPro" id="IPR035425">
    <property type="entry name" value="CENP-T/H4_C"/>
</dbReference>
<dbReference type="Proteomes" id="UP000694556">
    <property type="component" value="Chromosome 12"/>
</dbReference>
<evidence type="ECO:0000256" key="3">
    <source>
        <dbReference type="ARBA" id="ARBA00010137"/>
    </source>
</evidence>
<evidence type="ECO:0000259" key="16">
    <source>
        <dbReference type="Pfam" id="PF15511"/>
    </source>
</evidence>
<dbReference type="PANTHER" id="PTHR46904:SF1">
    <property type="entry name" value="CENTROMERE PROTEIN T"/>
    <property type="match status" value="1"/>
</dbReference>
<evidence type="ECO:0000256" key="2">
    <source>
        <dbReference type="ARBA" id="ARBA00004629"/>
    </source>
</evidence>
<dbReference type="Pfam" id="PF16171">
    <property type="entry name" value="CENP-T_N"/>
    <property type="match status" value="1"/>
</dbReference>
<dbReference type="GO" id="GO:0046982">
    <property type="term" value="F:protein heterodimerization activity"/>
    <property type="evidence" value="ECO:0007669"/>
    <property type="project" value="InterPro"/>
</dbReference>
<proteinExistence type="inferred from homology"/>
<feature type="compositionally biased region" description="Low complexity" evidence="15">
    <location>
        <begin position="728"/>
        <end position="745"/>
    </location>
</feature>
<evidence type="ECO:0000256" key="5">
    <source>
        <dbReference type="ARBA" id="ARBA00022454"/>
    </source>
</evidence>
<dbReference type="Gene3D" id="1.10.20.10">
    <property type="entry name" value="Histone, subunit A"/>
    <property type="match status" value="1"/>
</dbReference>
<protein>
    <recommendedName>
        <fullName evidence="4">Centromere protein T</fullName>
    </recommendedName>
</protein>
<evidence type="ECO:0000256" key="12">
    <source>
        <dbReference type="ARBA" id="ARBA00023328"/>
    </source>
</evidence>
<feature type="region of interest" description="Disordered" evidence="15">
    <location>
        <begin position="222"/>
        <end position="241"/>
    </location>
</feature>
<evidence type="ECO:0000313" key="18">
    <source>
        <dbReference type="Ensembl" id="ENSCMMP00000022827.1"/>
    </source>
</evidence>
<organism evidence="18 19">
    <name type="scientific">Cairina moschata</name>
    <name type="common">Muscovy duck</name>
    <dbReference type="NCBI Taxonomy" id="8855"/>
    <lineage>
        <taxon>Eukaryota</taxon>
        <taxon>Metazoa</taxon>
        <taxon>Chordata</taxon>
        <taxon>Craniata</taxon>
        <taxon>Vertebrata</taxon>
        <taxon>Euteleostomi</taxon>
        <taxon>Archelosauria</taxon>
        <taxon>Archosauria</taxon>
        <taxon>Dinosauria</taxon>
        <taxon>Saurischia</taxon>
        <taxon>Theropoda</taxon>
        <taxon>Coelurosauria</taxon>
        <taxon>Aves</taxon>
        <taxon>Neognathae</taxon>
        <taxon>Galloanserae</taxon>
        <taxon>Anseriformes</taxon>
        <taxon>Anatidae</taxon>
        <taxon>Anatinae</taxon>
        <taxon>Cairina</taxon>
    </lineage>
</organism>
<feature type="region of interest" description="Disordered" evidence="15">
    <location>
        <begin position="491"/>
        <end position="512"/>
    </location>
</feature>
<evidence type="ECO:0000256" key="9">
    <source>
        <dbReference type="ARBA" id="ARBA00023125"/>
    </source>
</evidence>
<feature type="region of interest" description="Disordered" evidence="15">
    <location>
        <begin position="613"/>
        <end position="667"/>
    </location>
</feature>
<feature type="compositionally biased region" description="Polar residues" evidence="15">
    <location>
        <begin position="553"/>
        <end position="579"/>
    </location>
</feature>
<dbReference type="GO" id="GO:0005634">
    <property type="term" value="C:nucleus"/>
    <property type="evidence" value="ECO:0007669"/>
    <property type="project" value="UniProtKB-SubCell"/>
</dbReference>
<evidence type="ECO:0000256" key="10">
    <source>
        <dbReference type="ARBA" id="ARBA00023242"/>
    </source>
</evidence>
<feature type="region of interest" description="Disordered" evidence="15">
    <location>
        <begin position="20"/>
        <end position="65"/>
    </location>
</feature>
<feature type="region of interest" description="Disordered" evidence="15">
    <location>
        <begin position="255"/>
        <end position="338"/>
    </location>
</feature>
<accession>A0A8C3CS00</accession>
<feature type="compositionally biased region" description="Low complexity" evidence="15">
    <location>
        <begin position="38"/>
        <end position="47"/>
    </location>
</feature>
<feature type="compositionally biased region" description="Polar residues" evidence="15">
    <location>
        <begin position="493"/>
        <end position="510"/>
    </location>
</feature>
<comment type="function">
    <text evidence="13">Component of the CENPA-NAC (nucleosome-associated) complex, a complex that plays a central role in assembly of kinetochore proteins, mitotic progression and chromosome segregation. The CENPA-NAC complex recruits the CENPA-CAD (nucleosome distal) complex and may be involved in incorporation of newly synthesized CENPA into centromeres. Part of a nucleosome-associated complex that binds specifically to histone H3-containing nucleosomes at the centromere, as opposed to nucleosomes containing CENPA. Component of the heterotetrameric CENP-T-W-S-X complex that binds and supercoils DNA, and plays an important role in kinetochore assembly. CENPT has a fundamental role in kinetochore assembly and function. It is one of the inner kinetochore proteins, with most further proteins binding downstream. Required for normal chromosome organization and normal progress through mitosis.</text>
</comment>
<evidence type="ECO:0000256" key="4">
    <source>
        <dbReference type="ARBA" id="ARBA00016401"/>
    </source>
</evidence>
<reference evidence="18" key="1">
    <citation type="submission" date="2018-09" db="EMBL/GenBank/DDBJ databases">
        <title>Common duck and Muscovy duck high density SNP chip.</title>
        <authorList>
            <person name="Vignal A."/>
            <person name="Thebault N."/>
            <person name="Warren W.C."/>
        </authorList>
    </citation>
    <scope>NUCLEOTIDE SEQUENCE [LARGE SCALE GENOMIC DNA]</scope>
</reference>
<dbReference type="GO" id="GO:0000278">
    <property type="term" value="P:mitotic cell cycle"/>
    <property type="evidence" value="ECO:0007669"/>
    <property type="project" value="TreeGrafter"/>
</dbReference>
<evidence type="ECO:0000256" key="11">
    <source>
        <dbReference type="ARBA" id="ARBA00023306"/>
    </source>
</evidence>
<feature type="compositionally biased region" description="Low complexity" evidence="15">
    <location>
        <begin position="274"/>
        <end position="288"/>
    </location>
</feature>
<dbReference type="Pfam" id="PF15511">
    <property type="entry name" value="CENP-T_C"/>
    <property type="match status" value="1"/>
</dbReference>
<dbReference type="InterPro" id="IPR032373">
    <property type="entry name" value="CENP-T_N"/>
</dbReference>
<keyword evidence="7" id="KW-0498">Mitosis</keyword>
<feature type="region of interest" description="Disordered" evidence="15">
    <location>
        <begin position="553"/>
        <end position="580"/>
    </location>
</feature>
<evidence type="ECO:0000256" key="7">
    <source>
        <dbReference type="ARBA" id="ARBA00022776"/>
    </source>
</evidence>
<comment type="similarity">
    <text evidence="3">Belongs to the CENP-T/CNN1 family.</text>
</comment>
<dbReference type="GO" id="GO:0051382">
    <property type="term" value="P:kinetochore assembly"/>
    <property type="evidence" value="ECO:0007669"/>
    <property type="project" value="InterPro"/>
</dbReference>
<evidence type="ECO:0000313" key="19">
    <source>
        <dbReference type="Proteomes" id="UP000694556"/>
    </source>
</evidence>
<evidence type="ECO:0000256" key="1">
    <source>
        <dbReference type="ARBA" id="ARBA00004123"/>
    </source>
</evidence>
<feature type="compositionally biased region" description="Basic and acidic residues" evidence="15">
    <location>
        <begin position="622"/>
        <end position="637"/>
    </location>
</feature>
<keyword evidence="11" id="KW-0131">Cell cycle</keyword>
<evidence type="ECO:0000256" key="13">
    <source>
        <dbReference type="ARBA" id="ARBA00045461"/>
    </source>
</evidence>
<keyword evidence="19" id="KW-1185">Reference proteome</keyword>
<dbReference type="GO" id="GO:0051301">
    <property type="term" value="P:cell division"/>
    <property type="evidence" value="ECO:0007669"/>
    <property type="project" value="UniProtKB-KW"/>
</dbReference>
<dbReference type="AlphaFoldDB" id="A0A8C3CS00"/>
<keyword evidence="5" id="KW-0158">Chromosome</keyword>
<dbReference type="GO" id="GO:0000776">
    <property type="term" value="C:kinetochore"/>
    <property type="evidence" value="ECO:0007669"/>
    <property type="project" value="UniProtKB-KW"/>
</dbReference>
<evidence type="ECO:0000256" key="6">
    <source>
        <dbReference type="ARBA" id="ARBA00022618"/>
    </source>
</evidence>
<feature type="compositionally biased region" description="Basic residues" evidence="15">
    <location>
        <begin position="749"/>
        <end position="758"/>
    </location>
</feature>
<feature type="domain" description="Centromere kinetochore component CENP-T N-terminal" evidence="17">
    <location>
        <begin position="292"/>
        <end position="592"/>
    </location>
</feature>
<evidence type="ECO:0000256" key="14">
    <source>
        <dbReference type="ARBA" id="ARBA00046865"/>
    </source>
</evidence>
<dbReference type="InterPro" id="IPR028255">
    <property type="entry name" value="CENP-T"/>
</dbReference>
<reference evidence="18" key="2">
    <citation type="submission" date="2025-08" db="UniProtKB">
        <authorList>
            <consortium name="Ensembl"/>
        </authorList>
    </citation>
    <scope>IDENTIFICATION</scope>
</reference>
<comment type="subcellular location">
    <subcellularLocation>
        <location evidence="2">Chromosome</location>
        <location evidence="2">Centromere</location>
        <location evidence="2">Kinetochore</location>
    </subcellularLocation>
    <subcellularLocation>
        <location evidence="1">Nucleus</location>
    </subcellularLocation>
</comment>
<feature type="domain" description="CENP-T/Histone H4 histone fold" evidence="16">
    <location>
        <begin position="762"/>
        <end position="853"/>
    </location>
</feature>